<dbReference type="KEGG" id="parq:DSM112329_02917"/>
<sequence length="310" mass="31844">MSPTPSDPIQRLVRDLQHEMRKQDARAARRWRRRRGAPLLAAAASLLVAGGAIAAVAAGVLDTGAPVPGTPQGSSITRGQVKPGTALVLPLRVADPDGGPPWGIAVYDTENSLRPGARPASFRCLRTGRVQAGRLGVVGRDGVFGNDGKFHPVADETALGGGCSRIIGGQTLNVSGGGPPVPASGYTGSPGTAIGGCLKHPVLSSASAITKRRLGGRPLCDPAGGRLVRAGLAGPLATRVTLSNDRVRRTMTPGPGGAYLFVLKPGTAGVQPLQLTATYRDGTVCSEPLHMTRRGHNPTLDPNCLPVPGF</sequence>
<gene>
    <name evidence="1" type="ORF">DSM112329_02917</name>
</gene>
<evidence type="ECO:0000313" key="1">
    <source>
        <dbReference type="EMBL" id="XAY06056.1"/>
    </source>
</evidence>
<dbReference type="EMBL" id="CP114014">
    <property type="protein sequence ID" value="XAY06056.1"/>
    <property type="molecule type" value="Genomic_DNA"/>
</dbReference>
<accession>A0AAU7AWN2</accession>
<organism evidence="1">
    <name type="scientific">Paraconexibacter sp. AEG42_29</name>
    <dbReference type="NCBI Taxonomy" id="2997339"/>
    <lineage>
        <taxon>Bacteria</taxon>
        <taxon>Bacillati</taxon>
        <taxon>Actinomycetota</taxon>
        <taxon>Thermoleophilia</taxon>
        <taxon>Solirubrobacterales</taxon>
        <taxon>Paraconexibacteraceae</taxon>
        <taxon>Paraconexibacter</taxon>
    </lineage>
</organism>
<proteinExistence type="predicted"/>
<dbReference type="AlphaFoldDB" id="A0AAU7AWN2"/>
<name>A0AAU7AWN2_9ACTN</name>
<protein>
    <submittedName>
        <fullName evidence="1">Uncharacterized protein</fullName>
    </submittedName>
</protein>
<reference evidence="1" key="1">
    <citation type="submission" date="2022-12" db="EMBL/GenBank/DDBJ databases">
        <title>Paraconexibacter alkalitolerans sp. nov. and Baekduia alba sp. nov., isolated from soil and emended description of the genera Paraconexibacter (Chun et al., 2020) and Baekduia (An et al., 2020).</title>
        <authorList>
            <person name="Vieira S."/>
            <person name="Huber K.J."/>
            <person name="Geppert A."/>
            <person name="Wolf J."/>
            <person name="Neumann-Schaal M."/>
            <person name="Muesken M."/>
            <person name="Overmann J."/>
        </authorList>
    </citation>
    <scope>NUCLEOTIDE SEQUENCE</scope>
    <source>
        <strain evidence="1">AEG42_29</strain>
    </source>
</reference>